<evidence type="ECO:0000313" key="16">
    <source>
        <dbReference type="Proteomes" id="UP001231189"/>
    </source>
</evidence>
<evidence type="ECO:0000256" key="12">
    <source>
        <dbReference type="SAM" id="Coils"/>
    </source>
</evidence>
<feature type="transmembrane region" description="Helical" evidence="13">
    <location>
        <begin position="6"/>
        <end position="27"/>
    </location>
</feature>
<dbReference type="CDD" id="cd00042">
    <property type="entry name" value="CY"/>
    <property type="match status" value="1"/>
</dbReference>
<dbReference type="InterPro" id="IPR045122">
    <property type="entry name" value="Csc1-like"/>
</dbReference>
<dbReference type="SUPFAM" id="SSF54403">
    <property type="entry name" value="Cystatin/monellin"/>
    <property type="match status" value="1"/>
</dbReference>
<comment type="caution">
    <text evidence="15">The sequence shown here is derived from an EMBL/GenBank/DDBJ whole genome shotgun (WGS) entry which is preliminary data.</text>
</comment>
<feature type="domain" description="Cystatin" evidence="14">
    <location>
        <begin position="706"/>
        <end position="798"/>
    </location>
</feature>
<dbReference type="Gene3D" id="3.10.450.10">
    <property type="match status" value="1"/>
</dbReference>
<evidence type="ECO:0000256" key="9">
    <source>
        <dbReference type="ARBA" id="ARBA00022989"/>
    </source>
</evidence>
<keyword evidence="11" id="KW-0407">Ion channel</keyword>
<evidence type="ECO:0000313" key="15">
    <source>
        <dbReference type="EMBL" id="KAK1626889.1"/>
    </source>
</evidence>
<gene>
    <name evidence="15" type="ORF">QYE76_001204</name>
</gene>
<comment type="similarity">
    <text evidence="3">Belongs to the CSC1 (TC 1.A.17) family.</text>
</comment>
<keyword evidence="7" id="KW-0789">Thiol protease inhibitor</keyword>
<keyword evidence="10 13" id="KW-0472">Membrane</keyword>
<feature type="transmembrane region" description="Helical" evidence="13">
    <location>
        <begin position="344"/>
        <end position="366"/>
    </location>
</feature>
<evidence type="ECO:0000256" key="5">
    <source>
        <dbReference type="ARBA" id="ARBA00022690"/>
    </source>
</evidence>
<keyword evidence="9 13" id="KW-1133">Transmembrane helix</keyword>
<keyword evidence="6 13" id="KW-0812">Transmembrane</keyword>
<dbReference type="GO" id="GO:0005886">
    <property type="term" value="C:plasma membrane"/>
    <property type="evidence" value="ECO:0007669"/>
    <property type="project" value="TreeGrafter"/>
</dbReference>
<dbReference type="Pfam" id="PF13967">
    <property type="entry name" value="RSN1_TM"/>
    <property type="match status" value="1"/>
</dbReference>
<feature type="transmembrane region" description="Helical" evidence="13">
    <location>
        <begin position="71"/>
        <end position="95"/>
    </location>
</feature>
<evidence type="ECO:0000256" key="8">
    <source>
        <dbReference type="ARBA" id="ARBA00022821"/>
    </source>
</evidence>
<evidence type="ECO:0000256" key="13">
    <source>
        <dbReference type="SAM" id="Phobius"/>
    </source>
</evidence>
<feature type="transmembrane region" description="Helical" evidence="13">
    <location>
        <begin position="386"/>
        <end position="405"/>
    </location>
</feature>
<dbReference type="EMBL" id="JAUUTY010000005">
    <property type="protein sequence ID" value="KAK1626889.1"/>
    <property type="molecule type" value="Genomic_DNA"/>
</dbReference>
<dbReference type="GO" id="GO:0005227">
    <property type="term" value="F:calcium-activated cation channel activity"/>
    <property type="evidence" value="ECO:0007669"/>
    <property type="project" value="InterPro"/>
</dbReference>
<keyword evidence="12" id="KW-0175">Coiled coil</keyword>
<dbReference type="Pfam" id="PF14703">
    <property type="entry name" value="PHM7_cyt"/>
    <property type="match status" value="1"/>
</dbReference>
<proteinExistence type="inferred from homology"/>
<evidence type="ECO:0000256" key="1">
    <source>
        <dbReference type="ARBA" id="ARBA00004141"/>
    </source>
</evidence>
<evidence type="ECO:0000256" key="3">
    <source>
        <dbReference type="ARBA" id="ARBA00007779"/>
    </source>
</evidence>
<feature type="coiled-coil region" evidence="12">
    <location>
        <begin position="261"/>
        <end position="288"/>
    </location>
</feature>
<evidence type="ECO:0000256" key="7">
    <source>
        <dbReference type="ARBA" id="ARBA00022704"/>
    </source>
</evidence>
<comment type="similarity">
    <text evidence="2">Belongs to the cystatin family. Phytocystatin subfamily.</text>
</comment>
<dbReference type="InterPro" id="IPR027815">
    <property type="entry name" value="CSC1/OSCA1-like_cyt"/>
</dbReference>
<keyword evidence="16" id="KW-1185">Reference proteome</keyword>
<dbReference type="GO" id="GO:0006952">
    <property type="term" value="P:defense response"/>
    <property type="evidence" value="ECO:0007669"/>
    <property type="project" value="UniProtKB-KW"/>
</dbReference>
<organism evidence="15 16">
    <name type="scientific">Lolium multiflorum</name>
    <name type="common">Italian ryegrass</name>
    <name type="synonym">Lolium perenne subsp. multiflorum</name>
    <dbReference type="NCBI Taxonomy" id="4521"/>
    <lineage>
        <taxon>Eukaryota</taxon>
        <taxon>Viridiplantae</taxon>
        <taxon>Streptophyta</taxon>
        <taxon>Embryophyta</taxon>
        <taxon>Tracheophyta</taxon>
        <taxon>Spermatophyta</taxon>
        <taxon>Magnoliopsida</taxon>
        <taxon>Liliopsida</taxon>
        <taxon>Poales</taxon>
        <taxon>Poaceae</taxon>
        <taxon>BOP clade</taxon>
        <taxon>Pooideae</taxon>
        <taxon>Poodae</taxon>
        <taxon>Poeae</taxon>
        <taxon>Poeae Chloroplast Group 2 (Poeae type)</taxon>
        <taxon>Loliodinae</taxon>
        <taxon>Loliinae</taxon>
        <taxon>Lolium</taxon>
    </lineage>
</organism>
<feature type="transmembrane region" description="Helical" evidence="13">
    <location>
        <begin position="467"/>
        <end position="487"/>
    </location>
</feature>
<dbReference type="Pfam" id="PF02714">
    <property type="entry name" value="RSN1_7TM"/>
    <property type="match status" value="1"/>
</dbReference>
<keyword evidence="11" id="KW-0406">Ion transport</keyword>
<comment type="subcellular location">
    <subcellularLocation>
        <location evidence="1">Membrane</location>
        <topology evidence="1">Multi-pass membrane protein</topology>
    </subcellularLocation>
</comment>
<feature type="transmembrane region" description="Helical" evidence="13">
    <location>
        <begin position="614"/>
        <end position="632"/>
    </location>
</feature>
<evidence type="ECO:0000259" key="14">
    <source>
        <dbReference type="SMART" id="SM00043"/>
    </source>
</evidence>
<feature type="transmembrane region" description="Helical" evidence="13">
    <location>
        <begin position="534"/>
        <end position="566"/>
    </location>
</feature>
<keyword evidence="4" id="KW-0813">Transport</keyword>
<dbReference type="PANTHER" id="PTHR13018">
    <property type="entry name" value="PROBABLE MEMBRANE PROTEIN DUF221-RELATED"/>
    <property type="match status" value="1"/>
</dbReference>
<evidence type="ECO:0000256" key="4">
    <source>
        <dbReference type="ARBA" id="ARBA00022448"/>
    </source>
</evidence>
<dbReference type="InterPro" id="IPR003864">
    <property type="entry name" value="CSC1/OSCA1-like_7TM"/>
</dbReference>
<feature type="transmembrane region" description="Helical" evidence="13">
    <location>
        <begin position="586"/>
        <end position="607"/>
    </location>
</feature>
<dbReference type="Pfam" id="PF16845">
    <property type="entry name" value="SQAPI"/>
    <property type="match status" value="1"/>
</dbReference>
<dbReference type="AlphaFoldDB" id="A0AAD8RKV6"/>
<dbReference type="InterPro" id="IPR032880">
    <property type="entry name" value="CSC1/OSCA1-like_N"/>
</dbReference>
<keyword evidence="8" id="KW-0611">Plant defense</keyword>
<dbReference type="InterPro" id="IPR046350">
    <property type="entry name" value="Cystatin_sf"/>
</dbReference>
<feature type="transmembrane region" description="Helical" evidence="13">
    <location>
        <begin position="132"/>
        <end position="151"/>
    </location>
</feature>
<dbReference type="PANTHER" id="PTHR13018:SF109">
    <property type="entry name" value="CSC1-LIKE PROTEIN HYP1"/>
    <property type="match status" value="1"/>
</dbReference>
<reference evidence="15" key="1">
    <citation type="submission" date="2023-07" db="EMBL/GenBank/DDBJ databases">
        <title>A chromosome-level genome assembly of Lolium multiflorum.</title>
        <authorList>
            <person name="Chen Y."/>
            <person name="Copetti D."/>
            <person name="Kolliker R."/>
            <person name="Studer B."/>
        </authorList>
    </citation>
    <scope>NUCLEOTIDE SEQUENCE</scope>
    <source>
        <strain evidence="15">02402/16</strain>
        <tissue evidence="15">Leaf</tissue>
    </source>
</reference>
<evidence type="ECO:0000256" key="10">
    <source>
        <dbReference type="ARBA" id="ARBA00023136"/>
    </source>
</evidence>
<accession>A0AAD8RKV6</accession>
<protein>
    <recommendedName>
        <fullName evidence="14">Cystatin domain-containing protein</fullName>
    </recommendedName>
</protein>
<sequence length="799" mass="89854">MIVSALATAVGINLGLTVLLISAFSLLRRRPPFVSVYSPRRPYAPLESWIAAAWRLSEDDVHAAAGLDGVVFVRIIVFSIRVSAVAAVLGVGVLLPVNFMGDQLSLIDFADLSNKSVDLFSISNVKDKSNKLWLHFSAVYIITGVACYLLYHDYKYIAGKRLEYFMTSKPLPQHFTVLVRAIPRTDGGSVSEAVDKFFKQYHSSTYLSGNVVHQTGKLRRLVNDTEIIWRKLKNLKYAPYQSPSEEPPKKFLGLFGRSSVLGKYQKKLENLEENVRMEQSEATRRQEISAAFVSFKSRYAAANAIYIRQSDNPTEWQTEHAPDPHDVYWPNFSTTFMERWISKFIVFVASVLLIIVFLIVVAFIQGLTYMEQLEAWLPFLKNILEIAIISQLVTGYLPSVILQFVSSCVPKLMKKFSAMQGFGSVSGIERSACNKMLRFTIWTVFFSNILTGTAYRQLDIFLDPKEIPSKLAILVPAQASFFIAYVVTSWTTITSEITQTSALLYHLWESCAKCCKRDDPEAESMKYHSEIPKILLFGLLGLTYFIVAPLILPFILVYFCLGYFIFRNQLCNVYAPKYDTGGRFWPIVHNATIFSLVLMHLISIGVLGIKNFPIGASLLVPLPFLTLLFNSYCGNRFFPIFEAYSTESLVNKDKQEETKPEMSEFFRSLETAYTDPALKPIQRSSGYDYDEPTATIIYATATPAAAIPGGWSKIGNVANPHIQELGKWAVLEDNKVGNDNLTFQKVVSGEQQIVNGVNYHLVIDALRLDGSHGTYKAELFEQNSGNPNTRKLISFISAN</sequence>
<keyword evidence="5" id="KW-0646">Protease inhibitor</keyword>
<evidence type="ECO:0000256" key="2">
    <source>
        <dbReference type="ARBA" id="ARBA00007233"/>
    </source>
</evidence>
<dbReference type="InterPro" id="IPR000010">
    <property type="entry name" value="Cystatin_dom"/>
</dbReference>
<dbReference type="SMART" id="SM00043">
    <property type="entry name" value="CY"/>
    <property type="match status" value="1"/>
</dbReference>
<evidence type="ECO:0000256" key="11">
    <source>
        <dbReference type="ARBA" id="ARBA00023303"/>
    </source>
</evidence>
<evidence type="ECO:0000256" key="6">
    <source>
        <dbReference type="ARBA" id="ARBA00022692"/>
    </source>
</evidence>
<dbReference type="Proteomes" id="UP001231189">
    <property type="component" value="Unassembled WGS sequence"/>
</dbReference>
<dbReference type="GO" id="GO:0004869">
    <property type="term" value="F:cysteine-type endopeptidase inhibitor activity"/>
    <property type="evidence" value="ECO:0007669"/>
    <property type="project" value="UniProtKB-KW"/>
</dbReference>
<name>A0AAD8RKV6_LOLMU</name>